<dbReference type="GO" id="GO:0006508">
    <property type="term" value="P:proteolysis"/>
    <property type="evidence" value="ECO:0007669"/>
    <property type="project" value="InterPro"/>
</dbReference>
<evidence type="ECO:0000313" key="9">
    <source>
        <dbReference type="EMBL" id="MTH55496.1"/>
    </source>
</evidence>
<feature type="domain" description="Peptidase M50" evidence="8">
    <location>
        <begin position="44"/>
        <end position="206"/>
    </location>
</feature>
<feature type="transmembrane region" description="Helical" evidence="7">
    <location>
        <begin position="146"/>
        <end position="166"/>
    </location>
</feature>
<organism evidence="9 10">
    <name type="scientific">Metabacillus mangrovi</name>
    <dbReference type="NCBI Taxonomy" id="1491830"/>
    <lineage>
        <taxon>Bacteria</taxon>
        <taxon>Bacillati</taxon>
        <taxon>Bacillota</taxon>
        <taxon>Bacilli</taxon>
        <taxon>Bacillales</taxon>
        <taxon>Bacillaceae</taxon>
        <taxon>Metabacillus</taxon>
    </lineage>
</organism>
<evidence type="ECO:0000256" key="2">
    <source>
        <dbReference type="ARBA" id="ARBA00004141"/>
    </source>
</evidence>
<reference evidence="9 10" key="1">
    <citation type="journal article" date="2017" name="Int. J. Syst. Evol. Microbiol.">
        <title>Bacillus mangrovi sp. nov., isolated from a sediment sample from a mangrove forest.</title>
        <authorList>
            <person name="Gupta V."/>
            <person name="Singh P.K."/>
            <person name="Korpole S."/>
            <person name="Tanuku N.R.S."/>
            <person name="Pinnaka A.K."/>
        </authorList>
    </citation>
    <scope>NUCLEOTIDE SEQUENCE [LARGE SCALE GENOMIC DNA]</scope>
    <source>
        <strain evidence="9 10">KCTC 33872</strain>
    </source>
</reference>
<evidence type="ECO:0000256" key="3">
    <source>
        <dbReference type="ARBA" id="ARBA00007931"/>
    </source>
</evidence>
<sequence length="361" mass="39559">MKKWNTFLLTLISAAAGGFGTFFLLDYFALDMGWSTLFWMALYFFASHYAAVIIHEAGHLAGGALKGMKFSSMLVGPILLVKNKGRVSLRWEKHGLSIGGKATMYPDLSERKASLPNQLYWHLLCGPLASLIIGAAALYASITLNVIWLFVFSAISLLAGVINLAARENRDAIPDGAALAHLKDPVKKELLTAAYLIFGSIKDDWSELPAEVADRARRAVHQLPDHLLSAGIASSLAQYDMNRGAPAEAADLLAAIGEHSPEGKRSFVWEQVDANYLMACYLSGRTGDFSSIAARVHKRDALAYEKARYAAAAISGQEQDAAHAYERAIYHSSRMFLIYGDGKLERNLLEQAELYRKEVSA</sequence>
<dbReference type="OrthoDB" id="1069985at2"/>
<dbReference type="EMBL" id="WMIB01000030">
    <property type="protein sequence ID" value="MTH55496.1"/>
    <property type="molecule type" value="Genomic_DNA"/>
</dbReference>
<dbReference type="RefSeq" id="WP_155113992.1">
    <property type="nucleotide sequence ID" value="NZ_WMIB01000030.1"/>
</dbReference>
<dbReference type="AlphaFoldDB" id="A0A7X2S987"/>
<comment type="subcellular location">
    <subcellularLocation>
        <location evidence="2">Membrane</location>
        <topology evidence="2">Multi-pass membrane protein</topology>
    </subcellularLocation>
</comment>
<dbReference type="InterPro" id="IPR008915">
    <property type="entry name" value="Peptidase_M50"/>
</dbReference>
<comment type="similarity">
    <text evidence="3">Belongs to the peptidase M50B family.</text>
</comment>
<dbReference type="GO" id="GO:0016020">
    <property type="term" value="C:membrane"/>
    <property type="evidence" value="ECO:0007669"/>
    <property type="project" value="UniProtKB-SubCell"/>
</dbReference>
<comment type="caution">
    <text evidence="9">The sequence shown here is derived from an EMBL/GenBank/DDBJ whole genome shotgun (WGS) entry which is preliminary data.</text>
</comment>
<keyword evidence="6 7" id="KW-0472">Membrane</keyword>
<keyword evidence="5 7" id="KW-1133">Transmembrane helix</keyword>
<keyword evidence="10" id="KW-1185">Reference proteome</keyword>
<dbReference type="Proteomes" id="UP000434639">
    <property type="component" value="Unassembled WGS sequence"/>
</dbReference>
<comment type="cofactor">
    <cofactor evidence="1">
        <name>Zn(2+)</name>
        <dbReference type="ChEBI" id="CHEBI:29105"/>
    </cofactor>
</comment>
<feature type="transmembrane region" description="Helical" evidence="7">
    <location>
        <begin position="6"/>
        <end position="25"/>
    </location>
</feature>
<evidence type="ECO:0000256" key="4">
    <source>
        <dbReference type="ARBA" id="ARBA00022692"/>
    </source>
</evidence>
<accession>A0A7X2S987</accession>
<evidence type="ECO:0000256" key="6">
    <source>
        <dbReference type="ARBA" id="ARBA00023136"/>
    </source>
</evidence>
<proteinExistence type="inferred from homology"/>
<evidence type="ECO:0000313" key="10">
    <source>
        <dbReference type="Proteomes" id="UP000434639"/>
    </source>
</evidence>
<name>A0A7X2S987_9BACI</name>
<dbReference type="Pfam" id="PF02163">
    <property type="entry name" value="Peptidase_M50"/>
    <property type="match status" value="1"/>
</dbReference>
<evidence type="ECO:0000256" key="5">
    <source>
        <dbReference type="ARBA" id="ARBA00022989"/>
    </source>
</evidence>
<evidence type="ECO:0000256" key="1">
    <source>
        <dbReference type="ARBA" id="ARBA00001947"/>
    </source>
</evidence>
<feature type="transmembrane region" description="Helical" evidence="7">
    <location>
        <begin position="37"/>
        <end position="54"/>
    </location>
</feature>
<feature type="transmembrane region" description="Helical" evidence="7">
    <location>
        <begin position="119"/>
        <end position="140"/>
    </location>
</feature>
<protein>
    <recommendedName>
        <fullName evidence="8">Peptidase M50 domain-containing protein</fullName>
    </recommendedName>
</protein>
<evidence type="ECO:0000256" key="7">
    <source>
        <dbReference type="SAM" id="Phobius"/>
    </source>
</evidence>
<evidence type="ECO:0000259" key="8">
    <source>
        <dbReference type="Pfam" id="PF02163"/>
    </source>
</evidence>
<gene>
    <name evidence="9" type="ORF">GKZ89_19060</name>
</gene>
<keyword evidence="4 7" id="KW-0812">Transmembrane</keyword>